<dbReference type="RefSeq" id="WP_143040298.1">
    <property type="nucleotide sequence ID" value="NZ_FNMZ01000003.1"/>
</dbReference>
<keyword evidence="7" id="KW-0472">Membrane</keyword>
<keyword evidence="1 6" id="KW-0645">Protease</keyword>
<dbReference type="InterPro" id="IPR001915">
    <property type="entry name" value="Peptidase_M48"/>
</dbReference>
<organism evidence="9 10">
    <name type="scientific">Albimonas donghaensis</name>
    <dbReference type="NCBI Taxonomy" id="356660"/>
    <lineage>
        <taxon>Bacteria</taxon>
        <taxon>Pseudomonadati</taxon>
        <taxon>Pseudomonadota</taxon>
        <taxon>Alphaproteobacteria</taxon>
        <taxon>Rhodobacterales</taxon>
        <taxon>Paracoccaceae</taxon>
        <taxon>Albimonas</taxon>
    </lineage>
</organism>
<dbReference type="PANTHER" id="PTHR22726">
    <property type="entry name" value="METALLOENDOPEPTIDASE OMA1"/>
    <property type="match status" value="1"/>
</dbReference>
<keyword evidence="5 6" id="KW-0482">Metalloprotease</keyword>
<evidence type="ECO:0000313" key="9">
    <source>
        <dbReference type="EMBL" id="SDX13356.1"/>
    </source>
</evidence>
<evidence type="ECO:0000259" key="8">
    <source>
        <dbReference type="Pfam" id="PF01435"/>
    </source>
</evidence>
<dbReference type="Gene3D" id="3.30.2010.10">
    <property type="entry name" value="Metalloproteases ('zincins'), catalytic domain"/>
    <property type="match status" value="1"/>
</dbReference>
<comment type="cofactor">
    <cofactor evidence="6">
        <name>Zn(2+)</name>
        <dbReference type="ChEBI" id="CHEBI:29105"/>
    </cofactor>
    <text evidence="6">Binds 1 zinc ion per subunit.</text>
</comment>
<dbReference type="OrthoDB" id="9810445at2"/>
<dbReference type="GO" id="GO:0004222">
    <property type="term" value="F:metalloendopeptidase activity"/>
    <property type="evidence" value="ECO:0007669"/>
    <property type="project" value="InterPro"/>
</dbReference>
<dbReference type="EMBL" id="FNMZ01000003">
    <property type="protein sequence ID" value="SDX13356.1"/>
    <property type="molecule type" value="Genomic_DNA"/>
</dbReference>
<dbReference type="GO" id="GO:0016020">
    <property type="term" value="C:membrane"/>
    <property type="evidence" value="ECO:0007669"/>
    <property type="project" value="TreeGrafter"/>
</dbReference>
<feature type="transmembrane region" description="Helical" evidence="7">
    <location>
        <begin position="130"/>
        <end position="149"/>
    </location>
</feature>
<dbReference type="GO" id="GO:0051603">
    <property type="term" value="P:proteolysis involved in protein catabolic process"/>
    <property type="evidence" value="ECO:0007669"/>
    <property type="project" value="TreeGrafter"/>
</dbReference>
<comment type="similarity">
    <text evidence="6">Belongs to the peptidase M48 family.</text>
</comment>
<gene>
    <name evidence="9" type="ORF">SAMN05444336_103397</name>
</gene>
<keyword evidence="2" id="KW-0479">Metal-binding</keyword>
<proteinExistence type="inferred from homology"/>
<evidence type="ECO:0000256" key="1">
    <source>
        <dbReference type="ARBA" id="ARBA00022670"/>
    </source>
</evidence>
<evidence type="ECO:0000256" key="3">
    <source>
        <dbReference type="ARBA" id="ARBA00022801"/>
    </source>
</evidence>
<keyword evidence="7" id="KW-1133">Transmembrane helix</keyword>
<name>A0A1H2Z7Q2_9RHOB</name>
<dbReference type="Proteomes" id="UP000199118">
    <property type="component" value="Unassembled WGS sequence"/>
</dbReference>
<evidence type="ECO:0000256" key="6">
    <source>
        <dbReference type="RuleBase" id="RU003983"/>
    </source>
</evidence>
<dbReference type="GO" id="GO:0046872">
    <property type="term" value="F:metal ion binding"/>
    <property type="evidence" value="ECO:0007669"/>
    <property type="project" value="UniProtKB-KW"/>
</dbReference>
<feature type="domain" description="Peptidase M48" evidence="8">
    <location>
        <begin position="196"/>
        <end position="368"/>
    </location>
</feature>
<dbReference type="CDD" id="cd07332">
    <property type="entry name" value="M48C_Oma1_like"/>
    <property type="match status" value="1"/>
</dbReference>
<dbReference type="STRING" id="356660.SAMN05444336_103397"/>
<dbReference type="PANTHER" id="PTHR22726:SF1">
    <property type="entry name" value="METALLOENDOPEPTIDASE OMA1, MITOCHONDRIAL"/>
    <property type="match status" value="1"/>
</dbReference>
<dbReference type="AlphaFoldDB" id="A0A1H2Z7Q2"/>
<keyword evidence="10" id="KW-1185">Reference proteome</keyword>
<keyword evidence="3 6" id="KW-0378">Hydrolase</keyword>
<evidence type="ECO:0000256" key="4">
    <source>
        <dbReference type="ARBA" id="ARBA00022833"/>
    </source>
</evidence>
<dbReference type="Pfam" id="PF01435">
    <property type="entry name" value="Peptidase_M48"/>
    <property type="match status" value="1"/>
</dbReference>
<keyword evidence="7" id="KW-0812">Transmembrane</keyword>
<evidence type="ECO:0000313" key="10">
    <source>
        <dbReference type="Proteomes" id="UP000199118"/>
    </source>
</evidence>
<evidence type="ECO:0000256" key="7">
    <source>
        <dbReference type="SAM" id="Phobius"/>
    </source>
</evidence>
<dbReference type="InterPro" id="IPR051156">
    <property type="entry name" value="Mito/Outer_Membr_Metalloprot"/>
</dbReference>
<evidence type="ECO:0000256" key="2">
    <source>
        <dbReference type="ARBA" id="ARBA00022723"/>
    </source>
</evidence>
<protein>
    <submittedName>
        <fullName evidence="9">Peptidase family M48</fullName>
    </submittedName>
</protein>
<sequence length="395" mass="41797">MAKGSGGRRMGGVRGTALERYALLESVGDYHDGIRGQPQEVVVRFGEQSLTLMSFDDMPVAHWALASLRRISQAAADAPGDLMVLTPDPDRLEDADERLVIRDPQMIEAIEAVCEDLDRRPSPARGALRMTLWGGGALAAAAAALFWLAPMAAERMAPLIPAEQERALGEAARDQAVRVMFPRGARRCDAPEGVAALNAMIARLSSAANLHVPINAAVYRSDQVNAFAAPGGYVLVLSALLEQASGPDEVAAVLAHELGHVALRHQLRDMLRGAGSTALIGMMFGDVAGGSAATRLAGALVDAGYSQEAEREADVYAQELLARAGLPASALAGFFERLSAGPGARPEGLARHFASHPDMDERIADARAADVTAGAPYRPALEDAQWLALREICED</sequence>
<accession>A0A1H2Z7Q2</accession>
<evidence type="ECO:0000256" key="5">
    <source>
        <dbReference type="ARBA" id="ARBA00023049"/>
    </source>
</evidence>
<keyword evidence="4 6" id="KW-0862">Zinc</keyword>
<reference evidence="9 10" key="1">
    <citation type="submission" date="2016-10" db="EMBL/GenBank/DDBJ databases">
        <authorList>
            <person name="de Groot N.N."/>
        </authorList>
    </citation>
    <scope>NUCLEOTIDE SEQUENCE [LARGE SCALE GENOMIC DNA]</scope>
    <source>
        <strain evidence="9 10">DSM 17890</strain>
    </source>
</reference>